<feature type="domain" description="DUF3533" evidence="3">
    <location>
        <begin position="113"/>
        <end position="508"/>
    </location>
</feature>
<evidence type="ECO:0000313" key="4">
    <source>
        <dbReference type="EMBL" id="CCD24535.1"/>
    </source>
</evidence>
<dbReference type="GO" id="GO:0005886">
    <property type="term" value="C:plasma membrane"/>
    <property type="evidence" value="ECO:0007669"/>
    <property type="project" value="EnsemblFungi"/>
</dbReference>
<dbReference type="GO" id="GO:0061091">
    <property type="term" value="P:regulation of phospholipid translocation"/>
    <property type="evidence" value="ECO:0007669"/>
    <property type="project" value="EnsemblFungi"/>
</dbReference>
<keyword evidence="5" id="KW-1185">Reference proteome</keyword>
<feature type="transmembrane region" description="Helical" evidence="2">
    <location>
        <begin position="442"/>
        <end position="466"/>
    </location>
</feature>
<dbReference type="InterPro" id="IPR022703">
    <property type="entry name" value="DUF3533"/>
</dbReference>
<feature type="transmembrane region" description="Helical" evidence="2">
    <location>
        <begin position="337"/>
        <end position="357"/>
    </location>
</feature>
<sequence>MAEALADNYTTCEANTADSSLNDEEKFLNGNSETMSKDDNDENGSYPEDIESYNPDFQVENGNLSDEETVASSFTQKSQPNTGIPITRTQTGFFSSKLIQHRKKIAWKFILCNLFLAVVCFSILPIYWGATYRTASNYHKLNIIAVIQEDQLNNNNTAIPLMTTVFPTLIHSVPGNWHIYNQSHFQQKFNVQDPSQINAKINHLVHEEHYWISLNVKANVTAALIDSLLNSTSPSFNSTNFFEVAYESARDPANLKAYILPLAQEVETLYRNYYNEEYLPTLLSTLLNATNNGDNNATSIATQFNSKNWANSGKMLFQYNDLVSFDNRLLMAPLQVGLIYCIILTVFQLSLFGPLHAEMAKVLRPKHMIVYRILISWCTYFFLSLFFCTISAMFQVDFTRAFGKGGFVVYWMTTFLTMMALGGANENVLSLVLIFFPQYLSLWLITWIITNISVTFYPMALTSYFYRYGYMMPIHNAFDIYKVVLLNVSKRKMGRNYGILVAWVVINTALFPFVSKIVGWKIKKNMAATASQVKK</sequence>
<dbReference type="AlphaFoldDB" id="G0W9S4"/>
<keyword evidence="2" id="KW-0812">Transmembrane</keyword>
<dbReference type="eggNOG" id="ENOG502QUA0">
    <property type="taxonomic scope" value="Eukaryota"/>
</dbReference>
<reference evidence="4 5" key="1">
    <citation type="journal article" date="2011" name="Proc. Natl. Acad. Sci. U.S.A.">
        <title>Evolutionary erosion of yeast sex chromosomes by mating-type switching accidents.</title>
        <authorList>
            <person name="Gordon J.L."/>
            <person name="Armisen D."/>
            <person name="Proux-Wera E."/>
            <person name="Oheigeartaigh S.S."/>
            <person name="Byrne K.P."/>
            <person name="Wolfe K.H."/>
        </authorList>
    </citation>
    <scope>NUCLEOTIDE SEQUENCE [LARGE SCALE GENOMIC DNA]</scope>
    <source>
        <strain evidence="5">ATCC 10597 / BCRC 20456 / CBS 421 / NBRC 0211 / NRRL Y-12639</strain>
    </source>
</reference>
<dbReference type="KEGG" id="ndi:NDAI_0D02210"/>
<dbReference type="OrthoDB" id="2140105at2759"/>
<name>G0W9S4_NAUDC</name>
<dbReference type="Pfam" id="PF12051">
    <property type="entry name" value="DUF3533"/>
    <property type="match status" value="1"/>
</dbReference>
<keyword evidence="2" id="KW-0472">Membrane</keyword>
<feature type="transmembrane region" description="Helical" evidence="2">
    <location>
        <begin position="497"/>
        <end position="514"/>
    </location>
</feature>
<feature type="transmembrane region" description="Helical" evidence="2">
    <location>
        <begin position="105"/>
        <end position="128"/>
    </location>
</feature>
<feature type="region of interest" description="Disordered" evidence="1">
    <location>
        <begin position="15"/>
        <end position="61"/>
    </location>
</feature>
<dbReference type="PANTHER" id="PTHR34814">
    <property type="entry name" value="NITROSOGUANIDINE RESISTANCE PROTEIN SNG1"/>
    <property type="match status" value="1"/>
</dbReference>
<dbReference type="PANTHER" id="PTHR34814:SF1">
    <property type="entry name" value="NITROSOGUANIDINE RESISTANCE PROTEIN SNG1"/>
    <property type="match status" value="1"/>
</dbReference>
<dbReference type="OMA" id="PLENMAM"/>
<evidence type="ECO:0000256" key="1">
    <source>
        <dbReference type="SAM" id="MobiDB-lite"/>
    </source>
</evidence>
<protein>
    <recommendedName>
        <fullName evidence="3">DUF3533 domain-containing protein</fullName>
    </recommendedName>
</protein>
<dbReference type="InterPro" id="IPR053001">
    <property type="entry name" value="MNNG_permease-like"/>
</dbReference>
<dbReference type="GeneID" id="11494906"/>
<dbReference type="GO" id="GO:0060237">
    <property type="term" value="P:regulation of fungal-type cell wall organization"/>
    <property type="evidence" value="ECO:0007669"/>
    <property type="project" value="EnsemblFungi"/>
</dbReference>
<dbReference type="GO" id="GO:0015931">
    <property type="term" value="P:nucleobase-containing compound transport"/>
    <property type="evidence" value="ECO:0007669"/>
    <property type="project" value="EnsemblFungi"/>
</dbReference>
<dbReference type="HOGENOM" id="CLU_020178_0_1_1"/>
<accession>G0W9S4</accession>
<keyword evidence="2" id="KW-1133">Transmembrane helix</keyword>
<dbReference type="STRING" id="1071378.G0W9S4"/>
<gene>
    <name evidence="4" type="primary">NDAI0D02210</name>
    <name evidence="4" type="ordered locus">NDAI_0D02210</name>
</gene>
<dbReference type="EMBL" id="HE580270">
    <property type="protein sequence ID" value="CCD24535.1"/>
    <property type="molecule type" value="Genomic_DNA"/>
</dbReference>
<dbReference type="Proteomes" id="UP000000689">
    <property type="component" value="Chromosome 4"/>
</dbReference>
<evidence type="ECO:0000259" key="3">
    <source>
        <dbReference type="Pfam" id="PF12051"/>
    </source>
</evidence>
<feature type="transmembrane region" description="Helical" evidence="2">
    <location>
        <begin position="408"/>
        <end position="435"/>
    </location>
</feature>
<proteinExistence type="predicted"/>
<evidence type="ECO:0000313" key="5">
    <source>
        <dbReference type="Proteomes" id="UP000000689"/>
    </source>
</evidence>
<evidence type="ECO:0000256" key="2">
    <source>
        <dbReference type="SAM" id="Phobius"/>
    </source>
</evidence>
<feature type="transmembrane region" description="Helical" evidence="2">
    <location>
        <begin position="369"/>
        <end position="396"/>
    </location>
</feature>
<dbReference type="RefSeq" id="XP_003669778.1">
    <property type="nucleotide sequence ID" value="XM_003669730.1"/>
</dbReference>
<organism evidence="4 5">
    <name type="scientific">Naumovozyma dairenensis (strain ATCC 10597 / BCRC 20456 / CBS 421 / NBRC 0211 / NRRL Y-12639)</name>
    <name type="common">Saccharomyces dairenensis</name>
    <dbReference type="NCBI Taxonomy" id="1071378"/>
    <lineage>
        <taxon>Eukaryota</taxon>
        <taxon>Fungi</taxon>
        <taxon>Dikarya</taxon>
        <taxon>Ascomycota</taxon>
        <taxon>Saccharomycotina</taxon>
        <taxon>Saccharomycetes</taxon>
        <taxon>Saccharomycetales</taxon>
        <taxon>Saccharomycetaceae</taxon>
        <taxon>Naumovozyma</taxon>
    </lineage>
</organism>